<reference evidence="3" key="1">
    <citation type="journal article" date="2019" name="Int. J. Syst. Evol. Microbiol.">
        <title>The Global Catalogue of Microorganisms (GCM) 10K type strain sequencing project: providing services to taxonomists for standard genome sequencing and annotation.</title>
        <authorList>
            <consortium name="The Broad Institute Genomics Platform"/>
            <consortium name="The Broad Institute Genome Sequencing Center for Infectious Disease"/>
            <person name="Wu L."/>
            <person name="Ma J."/>
        </authorList>
    </citation>
    <scope>NUCLEOTIDE SEQUENCE [LARGE SCALE GENOMIC DNA]</scope>
    <source>
        <strain evidence="3">JCM 18287</strain>
    </source>
</reference>
<organism evidence="2 3">
    <name type="scientific">Algibacter aquimarinus</name>
    <dbReference type="NCBI Taxonomy" id="1136748"/>
    <lineage>
        <taxon>Bacteria</taxon>
        <taxon>Pseudomonadati</taxon>
        <taxon>Bacteroidota</taxon>
        <taxon>Flavobacteriia</taxon>
        <taxon>Flavobacteriales</taxon>
        <taxon>Flavobacteriaceae</taxon>
        <taxon>Algibacter</taxon>
    </lineage>
</organism>
<keyword evidence="1" id="KW-0732">Signal</keyword>
<evidence type="ECO:0000313" key="3">
    <source>
        <dbReference type="Proteomes" id="UP001501692"/>
    </source>
</evidence>
<gene>
    <name evidence="2" type="ORF">GCM10023315_25170</name>
</gene>
<accession>A0ABP9HLB8</accession>
<sequence length="162" mass="18569">MKNILFTISAILFSLILNAQDSISLSDFETLNNTEWEGKLTYIDYQSGEPTSIDTKLQINIESNKIKYNMQYVYEPNKNNKSSVQIKKGGTFYGNEKVISNTIKNETRTIVTSYEGKDNGEKATMYITREFDETNLTISKKVILKNTGKSLIRNTYKFTKTN</sequence>
<dbReference type="Proteomes" id="UP001501692">
    <property type="component" value="Unassembled WGS sequence"/>
</dbReference>
<dbReference type="RefSeq" id="WP_345169302.1">
    <property type="nucleotide sequence ID" value="NZ_BAABJK010000009.1"/>
</dbReference>
<evidence type="ECO:0008006" key="4">
    <source>
        <dbReference type="Google" id="ProtNLM"/>
    </source>
</evidence>
<feature type="signal peptide" evidence="1">
    <location>
        <begin position="1"/>
        <end position="19"/>
    </location>
</feature>
<feature type="chain" id="PRO_5046807281" description="Lipocalin-like domain-containing protein" evidence="1">
    <location>
        <begin position="20"/>
        <end position="162"/>
    </location>
</feature>
<evidence type="ECO:0000256" key="1">
    <source>
        <dbReference type="SAM" id="SignalP"/>
    </source>
</evidence>
<name>A0ABP9HLB8_9FLAO</name>
<dbReference type="EMBL" id="BAABJK010000009">
    <property type="protein sequence ID" value="GAA4973671.1"/>
    <property type="molecule type" value="Genomic_DNA"/>
</dbReference>
<proteinExistence type="predicted"/>
<evidence type="ECO:0000313" key="2">
    <source>
        <dbReference type="EMBL" id="GAA4973671.1"/>
    </source>
</evidence>
<keyword evidence="3" id="KW-1185">Reference proteome</keyword>
<comment type="caution">
    <text evidence="2">The sequence shown here is derived from an EMBL/GenBank/DDBJ whole genome shotgun (WGS) entry which is preliminary data.</text>
</comment>
<protein>
    <recommendedName>
        <fullName evidence="4">Lipocalin-like domain-containing protein</fullName>
    </recommendedName>
</protein>